<name>A0A6J4U5H7_9BACT</name>
<proteinExistence type="predicted"/>
<feature type="compositionally biased region" description="Gly residues" evidence="1">
    <location>
        <begin position="1"/>
        <end position="12"/>
    </location>
</feature>
<feature type="compositionally biased region" description="Low complexity" evidence="1">
    <location>
        <begin position="46"/>
        <end position="58"/>
    </location>
</feature>
<dbReference type="AlphaFoldDB" id="A0A6J4U5H7"/>
<accession>A0A6J4U5H7</accession>
<organism evidence="2">
    <name type="scientific">uncultured Thermomicrobiales bacterium</name>
    <dbReference type="NCBI Taxonomy" id="1645740"/>
    <lineage>
        <taxon>Bacteria</taxon>
        <taxon>Pseudomonadati</taxon>
        <taxon>Thermomicrobiota</taxon>
        <taxon>Thermomicrobia</taxon>
        <taxon>Thermomicrobiales</taxon>
        <taxon>environmental samples</taxon>
    </lineage>
</organism>
<gene>
    <name evidence="2" type="ORF">AVDCRST_MAG59-714</name>
</gene>
<evidence type="ECO:0000313" key="2">
    <source>
        <dbReference type="EMBL" id="CAA9539589.1"/>
    </source>
</evidence>
<sequence length="84" mass="8776">MFQGRGPCGRGGIRSRRRLGIPRRGQAEPEASDVPRLDRQGRRRGPGASLPPWAAPAAGGRGGVCYDRTGVGAGDGAVRGRLAR</sequence>
<feature type="region of interest" description="Disordered" evidence="1">
    <location>
        <begin position="1"/>
        <end position="64"/>
    </location>
</feature>
<reference evidence="2" key="1">
    <citation type="submission" date="2020-02" db="EMBL/GenBank/DDBJ databases">
        <authorList>
            <person name="Meier V. D."/>
        </authorList>
    </citation>
    <scope>NUCLEOTIDE SEQUENCE</scope>
    <source>
        <strain evidence="2">AVDCRST_MAG59</strain>
    </source>
</reference>
<protein>
    <submittedName>
        <fullName evidence="2">Uncharacterized protein</fullName>
    </submittedName>
</protein>
<evidence type="ECO:0000256" key="1">
    <source>
        <dbReference type="SAM" id="MobiDB-lite"/>
    </source>
</evidence>
<dbReference type="EMBL" id="CADCWF010000034">
    <property type="protein sequence ID" value="CAA9539589.1"/>
    <property type="molecule type" value="Genomic_DNA"/>
</dbReference>